<dbReference type="STRING" id="3476.A0A2P5A5E7"/>
<dbReference type="Proteomes" id="UP000237105">
    <property type="component" value="Unassembled WGS sequence"/>
</dbReference>
<comment type="caution">
    <text evidence="8">The sequence shown here is derived from an EMBL/GenBank/DDBJ whole genome shotgun (WGS) entry which is preliminary data.</text>
</comment>
<dbReference type="InterPro" id="IPR032675">
    <property type="entry name" value="LRR_dom_sf"/>
</dbReference>
<dbReference type="InterPro" id="IPR001611">
    <property type="entry name" value="Leu-rich_rpt"/>
</dbReference>
<dbReference type="EMBL" id="JXTB01000933">
    <property type="protein sequence ID" value="PON31752.1"/>
    <property type="molecule type" value="Genomic_DNA"/>
</dbReference>
<keyword evidence="3" id="KW-0732">Signal</keyword>
<dbReference type="Gene3D" id="3.80.10.10">
    <property type="entry name" value="Ribonuclease Inhibitor"/>
    <property type="match status" value="2"/>
</dbReference>
<feature type="non-terminal residue" evidence="8">
    <location>
        <position position="232"/>
    </location>
</feature>
<keyword evidence="9" id="KW-1185">Reference proteome</keyword>
<evidence type="ECO:0000256" key="4">
    <source>
        <dbReference type="ARBA" id="ARBA00022989"/>
    </source>
</evidence>
<sequence length="232" mass="25313">MTDLNLSDSNFSGHVPMEISHLSKLVSLGLGGSSFYGGNKSKIEAATFKALSRNLTRLRDFILTGFDISFLPPVLSLTNFSSLTLLGLGNCKLHGKHLENIFQLPKLQDLYLFGNEAPNGSFPESNWSSHLGALYLSDNGFSIDLPLLLKSVPRSLTHLSLSASNLVGSYLALFDNLTQLVSLDLSYNYFGGKIPLSSFNLKRLRSLELSDNNFLGQLPGNFSSHDSSNHLG</sequence>
<keyword evidence="6" id="KW-0675">Receptor</keyword>
<gene>
    <name evidence="8" type="ORF">PanWU01x14_367240</name>
</gene>
<accession>A0A2P5A5E7</accession>
<dbReference type="GO" id="GO:0016020">
    <property type="term" value="C:membrane"/>
    <property type="evidence" value="ECO:0007669"/>
    <property type="project" value="UniProtKB-SubCell"/>
</dbReference>
<evidence type="ECO:0000256" key="3">
    <source>
        <dbReference type="ARBA" id="ARBA00022729"/>
    </source>
</evidence>
<dbReference type="PANTHER" id="PTHR48061:SF46">
    <property type="entry name" value="LEUCINE-RICH REPEAT-CONTAINING N-TERMINAL PLANT-TYPE DOMAIN-CONTAINING PROTEIN"/>
    <property type="match status" value="1"/>
</dbReference>
<dbReference type="InterPro" id="IPR046956">
    <property type="entry name" value="RLP23-like"/>
</dbReference>
<evidence type="ECO:0000256" key="6">
    <source>
        <dbReference type="ARBA" id="ARBA00023170"/>
    </source>
</evidence>
<evidence type="ECO:0000256" key="2">
    <source>
        <dbReference type="ARBA" id="ARBA00022692"/>
    </source>
</evidence>
<protein>
    <submittedName>
        <fullName evidence="8">LRR domain containing protein</fullName>
    </submittedName>
</protein>
<reference evidence="9" key="1">
    <citation type="submission" date="2016-06" db="EMBL/GenBank/DDBJ databases">
        <title>Parallel loss of symbiosis genes in relatives of nitrogen-fixing non-legume Parasponia.</title>
        <authorList>
            <person name="Van Velzen R."/>
            <person name="Holmer R."/>
            <person name="Bu F."/>
            <person name="Rutten L."/>
            <person name="Van Zeijl A."/>
            <person name="Liu W."/>
            <person name="Santuari L."/>
            <person name="Cao Q."/>
            <person name="Sharma T."/>
            <person name="Shen D."/>
            <person name="Roswanjaya Y."/>
            <person name="Wardhani T."/>
            <person name="Kalhor M.S."/>
            <person name="Jansen J."/>
            <person name="Van den Hoogen J."/>
            <person name="Gungor B."/>
            <person name="Hartog M."/>
            <person name="Hontelez J."/>
            <person name="Verver J."/>
            <person name="Yang W.-C."/>
            <person name="Schijlen E."/>
            <person name="Repin R."/>
            <person name="Schilthuizen M."/>
            <person name="Schranz E."/>
            <person name="Heidstra R."/>
            <person name="Miyata K."/>
            <person name="Fedorova E."/>
            <person name="Kohlen W."/>
            <person name="Bisseling T."/>
            <person name="Smit S."/>
            <person name="Geurts R."/>
        </authorList>
    </citation>
    <scope>NUCLEOTIDE SEQUENCE [LARGE SCALE GENOMIC DNA]</scope>
    <source>
        <strain evidence="9">cv. WU1-14</strain>
    </source>
</reference>
<evidence type="ECO:0000313" key="9">
    <source>
        <dbReference type="Proteomes" id="UP000237105"/>
    </source>
</evidence>
<evidence type="ECO:0000256" key="5">
    <source>
        <dbReference type="ARBA" id="ARBA00023136"/>
    </source>
</evidence>
<evidence type="ECO:0000313" key="8">
    <source>
        <dbReference type="EMBL" id="PON31752.1"/>
    </source>
</evidence>
<keyword evidence="7" id="KW-0325">Glycoprotein</keyword>
<dbReference type="AlphaFoldDB" id="A0A2P5A5E7"/>
<evidence type="ECO:0000256" key="7">
    <source>
        <dbReference type="ARBA" id="ARBA00023180"/>
    </source>
</evidence>
<comment type="subcellular location">
    <subcellularLocation>
        <location evidence="1">Membrane</location>
        <topology evidence="1">Single-pass type I membrane protein</topology>
    </subcellularLocation>
</comment>
<dbReference type="Pfam" id="PF00560">
    <property type="entry name" value="LRR_1"/>
    <property type="match status" value="2"/>
</dbReference>
<keyword evidence="2" id="KW-0812">Transmembrane</keyword>
<organism evidence="8 9">
    <name type="scientific">Parasponia andersonii</name>
    <name type="common">Sponia andersonii</name>
    <dbReference type="NCBI Taxonomy" id="3476"/>
    <lineage>
        <taxon>Eukaryota</taxon>
        <taxon>Viridiplantae</taxon>
        <taxon>Streptophyta</taxon>
        <taxon>Embryophyta</taxon>
        <taxon>Tracheophyta</taxon>
        <taxon>Spermatophyta</taxon>
        <taxon>Magnoliopsida</taxon>
        <taxon>eudicotyledons</taxon>
        <taxon>Gunneridae</taxon>
        <taxon>Pentapetalae</taxon>
        <taxon>rosids</taxon>
        <taxon>fabids</taxon>
        <taxon>Rosales</taxon>
        <taxon>Cannabaceae</taxon>
        <taxon>Parasponia</taxon>
    </lineage>
</organism>
<evidence type="ECO:0000256" key="1">
    <source>
        <dbReference type="ARBA" id="ARBA00004479"/>
    </source>
</evidence>
<dbReference type="OrthoDB" id="1193916at2759"/>
<keyword evidence="5" id="KW-0472">Membrane</keyword>
<proteinExistence type="predicted"/>
<keyword evidence="4" id="KW-1133">Transmembrane helix</keyword>
<dbReference type="PANTHER" id="PTHR48061">
    <property type="entry name" value="LEUCINE-RICH REPEAT RECEPTOR PROTEIN KINASE EMS1-LIKE-RELATED"/>
    <property type="match status" value="1"/>
</dbReference>
<name>A0A2P5A5E7_PARAD</name>
<dbReference type="SUPFAM" id="SSF52058">
    <property type="entry name" value="L domain-like"/>
    <property type="match status" value="1"/>
</dbReference>